<dbReference type="GO" id="GO:0008913">
    <property type="term" value="F:Kdo2-lipid IVA acyltransferase activity"/>
    <property type="evidence" value="ECO:0007669"/>
    <property type="project" value="UniProtKB-EC"/>
</dbReference>
<dbReference type="AlphaFoldDB" id="A0A853CLZ2"/>
<evidence type="ECO:0000256" key="3">
    <source>
        <dbReference type="ARBA" id="ARBA00022519"/>
    </source>
</evidence>
<keyword evidence="8" id="KW-1185">Reference proteome</keyword>
<dbReference type="CDD" id="cd07984">
    <property type="entry name" value="LPLAT_LABLAT-like"/>
    <property type="match status" value="1"/>
</dbReference>
<comment type="subcellular location">
    <subcellularLocation>
        <location evidence="1">Cell inner membrane</location>
    </subcellularLocation>
</comment>
<dbReference type="NCBIfam" id="NF005919">
    <property type="entry name" value="PRK07920.1"/>
    <property type="match status" value="1"/>
</dbReference>
<proteinExistence type="predicted"/>
<keyword evidence="5" id="KW-0472">Membrane</keyword>
<dbReference type="GO" id="GO:0005886">
    <property type="term" value="C:plasma membrane"/>
    <property type="evidence" value="ECO:0007669"/>
    <property type="project" value="UniProtKB-SubCell"/>
</dbReference>
<dbReference type="Proteomes" id="UP000541969">
    <property type="component" value="Unassembled WGS sequence"/>
</dbReference>
<dbReference type="InterPro" id="IPR004960">
    <property type="entry name" value="LipA_acyltrans"/>
</dbReference>
<dbReference type="EC" id="2.3.1.241" evidence="7"/>
<evidence type="ECO:0000256" key="1">
    <source>
        <dbReference type="ARBA" id="ARBA00004533"/>
    </source>
</evidence>
<gene>
    <name evidence="7" type="ORF">GGQ55_004117</name>
</gene>
<evidence type="ECO:0000256" key="4">
    <source>
        <dbReference type="ARBA" id="ARBA00022679"/>
    </source>
</evidence>
<dbReference type="PANTHER" id="PTHR30606">
    <property type="entry name" value="LIPID A BIOSYNTHESIS LAUROYL ACYLTRANSFERASE"/>
    <property type="match status" value="1"/>
</dbReference>
<keyword evidence="4 7" id="KW-0808">Transferase</keyword>
<keyword evidence="6 7" id="KW-0012">Acyltransferase</keyword>
<sequence>MSVVVEKAPGLRARAGAALTDAGFAAGWGAVKLLPEGLARRAFDAGAGWAARRDGSGTRMLRANLRVATGGKLSETELDELTVRGVRSYARYWREAFRLPTIPKDGIVGKTESPGVEHMEKSRSDGRPVILALPHSGNWDAAGVWFVDWLGGPFMTVAERLKPESLYRRFLEYRESLGMRVVPLTGGERPSSTVLREWLNDGRSVCLLMDRDLGSSGVPVSFFGRPTTMPGGAALLAAQTGAALHPVICQFREGGWRLMIHPEVPLDGGARLKDRVAVATQGVADAFVDSISAQPEDWHMLGRIWSDVQRDPPRRGVS</sequence>
<keyword evidence="2" id="KW-1003">Cell membrane</keyword>
<comment type="caution">
    <text evidence="7">The sequence shown here is derived from an EMBL/GenBank/DDBJ whole genome shotgun (WGS) entry which is preliminary data.</text>
</comment>
<dbReference type="Pfam" id="PF03279">
    <property type="entry name" value="Lip_A_acyltrans"/>
    <property type="match status" value="1"/>
</dbReference>
<evidence type="ECO:0000256" key="6">
    <source>
        <dbReference type="ARBA" id="ARBA00023315"/>
    </source>
</evidence>
<accession>A0A853CLZ2</accession>
<evidence type="ECO:0000313" key="7">
    <source>
        <dbReference type="EMBL" id="NYJ07839.1"/>
    </source>
</evidence>
<evidence type="ECO:0000256" key="5">
    <source>
        <dbReference type="ARBA" id="ARBA00023136"/>
    </source>
</evidence>
<dbReference type="EMBL" id="JACBZT010000001">
    <property type="protein sequence ID" value="NYJ07839.1"/>
    <property type="molecule type" value="Genomic_DNA"/>
</dbReference>
<name>A0A853CLZ2_9ACTN</name>
<keyword evidence="3" id="KW-0997">Cell inner membrane</keyword>
<dbReference type="GO" id="GO:0009247">
    <property type="term" value="P:glycolipid biosynthetic process"/>
    <property type="evidence" value="ECO:0007669"/>
    <property type="project" value="UniProtKB-ARBA"/>
</dbReference>
<dbReference type="PANTHER" id="PTHR30606:SF10">
    <property type="entry name" value="PHOSPHATIDYLINOSITOL MANNOSIDE ACYLTRANSFERASE"/>
    <property type="match status" value="1"/>
</dbReference>
<dbReference type="RefSeq" id="WP_179719978.1">
    <property type="nucleotide sequence ID" value="NZ_JACBZT010000001.1"/>
</dbReference>
<evidence type="ECO:0000313" key="8">
    <source>
        <dbReference type="Proteomes" id="UP000541969"/>
    </source>
</evidence>
<protein>
    <submittedName>
        <fullName evidence="7">KDO2-lipid IV(A) lauroyltransferase</fullName>
        <ecNumber evidence="7">2.3.1.241</ecNumber>
    </submittedName>
</protein>
<organism evidence="7 8">
    <name type="scientific">Petropleomorpha daqingensis</name>
    <dbReference type="NCBI Taxonomy" id="2026353"/>
    <lineage>
        <taxon>Bacteria</taxon>
        <taxon>Bacillati</taxon>
        <taxon>Actinomycetota</taxon>
        <taxon>Actinomycetes</taxon>
        <taxon>Geodermatophilales</taxon>
        <taxon>Geodermatophilaceae</taxon>
        <taxon>Petropleomorpha</taxon>
    </lineage>
</organism>
<reference evidence="7 8" key="1">
    <citation type="submission" date="2020-07" db="EMBL/GenBank/DDBJ databases">
        <title>Sequencing the genomes of 1000 actinobacteria strains.</title>
        <authorList>
            <person name="Klenk H.-P."/>
        </authorList>
    </citation>
    <scope>NUCLEOTIDE SEQUENCE [LARGE SCALE GENOMIC DNA]</scope>
    <source>
        <strain evidence="7 8">DSM 104001</strain>
    </source>
</reference>
<evidence type="ECO:0000256" key="2">
    <source>
        <dbReference type="ARBA" id="ARBA00022475"/>
    </source>
</evidence>